<gene>
    <name evidence="2" type="ORF">Rrhod_1993</name>
</gene>
<organism evidence="2 3">
    <name type="scientific">Rhodococcus rhodnii LMG 5362</name>
    <dbReference type="NCBI Taxonomy" id="1273125"/>
    <lineage>
        <taxon>Bacteria</taxon>
        <taxon>Bacillati</taxon>
        <taxon>Actinomycetota</taxon>
        <taxon>Actinomycetes</taxon>
        <taxon>Mycobacteriales</taxon>
        <taxon>Nocardiaceae</taxon>
        <taxon>Rhodococcus</taxon>
    </lineage>
</organism>
<dbReference type="AlphaFoldDB" id="R7WMP7"/>
<name>R7WMP7_9NOCA</name>
<dbReference type="PATRIC" id="fig|1273125.3.peg.1922"/>
<proteinExistence type="predicted"/>
<comment type="caution">
    <text evidence="2">The sequence shown here is derived from an EMBL/GenBank/DDBJ whole genome shotgun (WGS) entry which is preliminary data.</text>
</comment>
<evidence type="ECO:0000313" key="3">
    <source>
        <dbReference type="Proteomes" id="UP000013525"/>
    </source>
</evidence>
<dbReference type="EMBL" id="APMY01000063">
    <property type="protein sequence ID" value="EOM76596.1"/>
    <property type="molecule type" value="Genomic_DNA"/>
</dbReference>
<protein>
    <submittedName>
        <fullName evidence="2">Uncharacterized protein</fullName>
    </submittedName>
</protein>
<evidence type="ECO:0000256" key="1">
    <source>
        <dbReference type="SAM" id="MobiDB-lite"/>
    </source>
</evidence>
<accession>R7WMP7</accession>
<keyword evidence="3" id="KW-1185">Reference proteome</keyword>
<sequence length="52" mass="6213">MTRVAHVTIRSRWVLRHFWPTIVHRARRRARSAERAIRHEFTGANGSPRRVP</sequence>
<reference evidence="2 3" key="1">
    <citation type="journal article" date="2013" name="Genome Announc.">
        <title>Draft Genome Sequence of Rhodococcus rhodnii Strain LMG5362, a Symbiont of Rhodnius prolixus (Hemiptera, Reduviidae, Triatominae), the Principle Vector of Trypanosoma cruzi.</title>
        <authorList>
            <person name="Pachebat J.A."/>
            <person name="van Keulen G."/>
            <person name="Whitten M.M."/>
            <person name="Girdwood S."/>
            <person name="Del Sol R."/>
            <person name="Dyson P.J."/>
            <person name="Facey P.D."/>
        </authorList>
    </citation>
    <scope>NUCLEOTIDE SEQUENCE [LARGE SCALE GENOMIC DNA]</scope>
    <source>
        <strain evidence="2 3">LMG 5362</strain>
    </source>
</reference>
<dbReference type="Proteomes" id="UP000013525">
    <property type="component" value="Unassembled WGS sequence"/>
</dbReference>
<evidence type="ECO:0000313" key="2">
    <source>
        <dbReference type="EMBL" id="EOM76596.1"/>
    </source>
</evidence>
<feature type="region of interest" description="Disordered" evidence="1">
    <location>
        <begin position="33"/>
        <end position="52"/>
    </location>
</feature>